<keyword evidence="3" id="KW-1185">Reference proteome</keyword>
<feature type="region of interest" description="Disordered" evidence="1">
    <location>
        <begin position="43"/>
        <end position="72"/>
    </location>
</feature>
<dbReference type="Proteomes" id="UP001303046">
    <property type="component" value="Unassembled WGS sequence"/>
</dbReference>
<accession>A0ABR1E9T6</accession>
<gene>
    <name evidence="2" type="primary">Necator_chrX.g21223</name>
    <name evidence="2" type="ORF">RB195_021062</name>
</gene>
<feature type="compositionally biased region" description="Basic and acidic residues" evidence="1">
    <location>
        <begin position="49"/>
        <end position="58"/>
    </location>
</feature>
<organism evidence="2 3">
    <name type="scientific">Necator americanus</name>
    <name type="common">Human hookworm</name>
    <dbReference type="NCBI Taxonomy" id="51031"/>
    <lineage>
        <taxon>Eukaryota</taxon>
        <taxon>Metazoa</taxon>
        <taxon>Ecdysozoa</taxon>
        <taxon>Nematoda</taxon>
        <taxon>Chromadorea</taxon>
        <taxon>Rhabditida</taxon>
        <taxon>Rhabditina</taxon>
        <taxon>Rhabditomorpha</taxon>
        <taxon>Strongyloidea</taxon>
        <taxon>Ancylostomatidae</taxon>
        <taxon>Bunostominae</taxon>
        <taxon>Necator</taxon>
    </lineage>
</organism>
<evidence type="ECO:0000256" key="1">
    <source>
        <dbReference type="SAM" id="MobiDB-lite"/>
    </source>
</evidence>
<evidence type="ECO:0000313" key="2">
    <source>
        <dbReference type="EMBL" id="KAK6759213.1"/>
    </source>
</evidence>
<protein>
    <submittedName>
        <fullName evidence="2">Uncharacterized protein</fullName>
    </submittedName>
</protein>
<dbReference type="EMBL" id="JAVFWL010000006">
    <property type="protein sequence ID" value="KAK6759213.1"/>
    <property type="molecule type" value="Genomic_DNA"/>
</dbReference>
<proteinExistence type="predicted"/>
<reference evidence="2 3" key="1">
    <citation type="submission" date="2023-08" db="EMBL/GenBank/DDBJ databases">
        <title>A Necator americanus chromosomal reference genome.</title>
        <authorList>
            <person name="Ilik V."/>
            <person name="Petrzelkova K.J."/>
            <person name="Pardy F."/>
            <person name="Fuh T."/>
            <person name="Niatou-Singa F.S."/>
            <person name="Gouil Q."/>
            <person name="Baker L."/>
            <person name="Ritchie M.E."/>
            <person name="Jex A.R."/>
            <person name="Gazzola D."/>
            <person name="Li H."/>
            <person name="Toshio Fujiwara R."/>
            <person name="Zhan B."/>
            <person name="Aroian R.V."/>
            <person name="Pafco B."/>
            <person name="Schwarz E.M."/>
        </authorList>
    </citation>
    <scope>NUCLEOTIDE SEQUENCE [LARGE SCALE GENOMIC DNA]</scope>
    <source>
        <strain evidence="2 3">Aroian</strain>
        <tissue evidence="2">Whole animal</tissue>
    </source>
</reference>
<sequence>MCPKCPLCWWCCKVLKTHVYPTRMTYVASNDLNDDRQWAISDGPVGDSIEQRIPRSDRISSTSEIPSDEKRPCSSGMSFINGVFASNTGRQTSCVLPSS</sequence>
<evidence type="ECO:0000313" key="3">
    <source>
        <dbReference type="Proteomes" id="UP001303046"/>
    </source>
</evidence>
<comment type="caution">
    <text evidence="2">The sequence shown here is derived from an EMBL/GenBank/DDBJ whole genome shotgun (WGS) entry which is preliminary data.</text>
</comment>
<name>A0ABR1E9T6_NECAM</name>